<comment type="caution">
    <text evidence="3">The sequence shown here is derived from an EMBL/GenBank/DDBJ whole genome shotgun (WGS) entry which is preliminary data.</text>
</comment>
<dbReference type="GO" id="GO:0048471">
    <property type="term" value="C:perinuclear region of cytoplasm"/>
    <property type="evidence" value="ECO:0007669"/>
    <property type="project" value="TreeGrafter"/>
</dbReference>
<dbReference type="GO" id="GO:0006874">
    <property type="term" value="P:intracellular calcium ion homeostasis"/>
    <property type="evidence" value="ECO:0007669"/>
    <property type="project" value="TreeGrafter"/>
</dbReference>
<gene>
    <name evidence="3" type="ORF">Scaly_3119400</name>
</gene>
<dbReference type="PANTHER" id="PTHR12323:SF0">
    <property type="entry name" value="CALCIUM HOMEOSTASIS ENDOPLASMIC RETICULUM PROTEIN"/>
    <property type="match status" value="1"/>
</dbReference>
<proteinExistence type="predicted"/>
<dbReference type="Pfam" id="PF25123">
    <property type="entry name" value="SWAP1_C"/>
    <property type="match status" value="1"/>
</dbReference>
<feature type="domain" description="SUPPRESSOR-OF-WHITE-APRICOT-like C-terminal" evidence="2">
    <location>
        <begin position="10"/>
        <end position="84"/>
    </location>
</feature>
<evidence type="ECO:0000259" key="2">
    <source>
        <dbReference type="Pfam" id="PF25123"/>
    </source>
</evidence>
<reference evidence="3" key="2">
    <citation type="journal article" date="2024" name="Plant">
        <title>Genomic evolution and insights into agronomic trait innovations of Sesamum species.</title>
        <authorList>
            <person name="Miao H."/>
            <person name="Wang L."/>
            <person name="Qu L."/>
            <person name="Liu H."/>
            <person name="Sun Y."/>
            <person name="Le M."/>
            <person name="Wang Q."/>
            <person name="Wei S."/>
            <person name="Zheng Y."/>
            <person name="Lin W."/>
            <person name="Duan Y."/>
            <person name="Cao H."/>
            <person name="Xiong S."/>
            <person name="Wang X."/>
            <person name="Wei L."/>
            <person name="Li C."/>
            <person name="Ma Q."/>
            <person name="Ju M."/>
            <person name="Zhao R."/>
            <person name="Li G."/>
            <person name="Mu C."/>
            <person name="Tian Q."/>
            <person name="Mei H."/>
            <person name="Zhang T."/>
            <person name="Gao T."/>
            <person name="Zhang H."/>
        </authorList>
    </citation>
    <scope>NUCLEOTIDE SEQUENCE</scope>
    <source>
        <strain evidence="3">KEN8</strain>
    </source>
</reference>
<feature type="compositionally biased region" description="Low complexity" evidence="1">
    <location>
        <begin position="45"/>
        <end position="55"/>
    </location>
</feature>
<protein>
    <recommendedName>
        <fullName evidence="2">SUPPRESSOR-OF-WHITE-APRICOT-like C-terminal domain-containing protein</fullName>
    </recommendedName>
</protein>
<dbReference type="InterPro" id="IPR056922">
    <property type="entry name" value="SWAP1_C"/>
</dbReference>
<sequence>MTMTMNMIESFPARKGGACIPPPPSLNIDPDTGTLADGSVERKPGSSSSGRLGLGATADPNEPSQYDDVTLLIENREAPFNYHS</sequence>
<dbReference type="AlphaFoldDB" id="A0AAW2JJ84"/>
<organism evidence="3">
    <name type="scientific">Sesamum calycinum</name>
    <dbReference type="NCBI Taxonomy" id="2727403"/>
    <lineage>
        <taxon>Eukaryota</taxon>
        <taxon>Viridiplantae</taxon>
        <taxon>Streptophyta</taxon>
        <taxon>Embryophyta</taxon>
        <taxon>Tracheophyta</taxon>
        <taxon>Spermatophyta</taxon>
        <taxon>Magnoliopsida</taxon>
        <taxon>eudicotyledons</taxon>
        <taxon>Gunneridae</taxon>
        <taxon>Pentapetalae</taxon>
        <taxon>asterids</taxon>
        <taxon>lamiids</taxon>
        <taxon>Lamiales</taxon>
        <taxon>Pedaliaceae</taxon>
        <taxon>Sesamum</taxon>
    </lineage>
</organism>
<feature type="region of interest" description="Disordered" evidence="1">
    <location>
        <begin position="13"/>
        <end position="65"/>
    </location>
</feature>
<evidence type="ECO:0000256" key="1">
    <source>
        <dbReference type="SAM" id="MobiDB-lite"/>
    </source>
</evidence>
<evidence type="ECO:0000313" key="3">
    <source>
        <dbReference type="EMBL" id="KAL0294554.1"/>
    </source>
</evidence>
<name>A0AAW2JJ84_9LAMI</name>
<accession>A0AAW2JJ84</accession>
<reference evidence="3" key="1">
    <citation type="submission" date="2020-06" db="EMBL/GenBank/DDBJ databases">
        <authorList>
            <person name="Li T."/>
            <person name="Hu X."/>
            <person name="Zhang T."/>
            <person name="Song X."/>
            <person name="Zhang H."/>
            <person name="Dai N."/>
            <person name="Sheng W."/>
            <person name="Hou X."/>
            <person name="Wei L."/>
        </authorList>
    </citation>
    <scope>NUCLEOTIDE SEQUENCE</scope>
    <source>
        <strain evidence="3">KEN8</strain>
        <tissue evidence="3">Leaf</tissue>
    </source>
</reference>
<dbReference type="EMBL" id="JACGWM010001175">
    <property type="protein sequence ID" value="KAL0294554.1"/>
    <property type="molecule type" value="Genomic_DNA"/>
</dbReference>
<dbReference type="PANTHER" id="PTHR12323">
    <property type="entry name" value="SR-RELATED CTD ASSOCIATED FACTOR 6"/>
    <property type="match status" value="1"/>
</dbReference>